<organism evidence="1">
    <name type="scientific">Phage sp. ctPjm15</name>
    <dbReference type="NCBI Taxonomy" id="2828006"/>
    <lineage>
        <taxon>Viruses</taxon>
    </lineage>
</organism>
<accession>A0A8S5SQY8</accession>
<sequence length="78" mass="8562">MTALEVGEAIRRAKCYMTPKEFSEFSGLSVAHISKLKMQGKLPIISFSERKYLIDAGAIMKLGEQGGHDSVRDNVSST</sequence>
<reference evidence="1" key="1">
    <citation type="journal article" date="2021" name="Proc. Natl. Acad. Sci. U.S.A.">
        <title>A Catalog of Tens of Thousands of Viruses from Human Metagenomes Reveals Hidden Associations with Chronic Diseases.</title>
        <authorList>
            <person name="Tisza M.J."/>
            <person name="Buck C.B."/>
        </authorList>
    </citation>
    <scope>NUCLEOTIDE SEQUENCE</scope>
    <source>
        <strain evidence="1">CtPjm15</strain>
    </source>
</reference>
<evidence type="ECO:0000313" key="1">
    <source>
        <dbReference type="EMBL" id="DAF52994.1"/>
    </source>
</evidence>
<dbReference type="EMBL" id="BK032645">
    <property type="protein sequence ID" value="DAF52994.1"/>
    <property type="molecule type" value="Genomic_DNA"/>
</dbReference>
<protein>
    <submittedName>
        <fullName evidence="1">Regulatory protein</fullName>
    </submittedName>
</protein>
<name>A0A8S5SQY8_9VIRU</name>
<proteinExistence type="predicted"/>